<sequence>MLTEQPTKDRLENIELFQLPALQAELSTLQEKHNEANNTRKHVDANSSRLSALNDRMSSLGALMKLAEESIEKNEQESLIALLRMKLLQLTTLHLRDLSEQSLVDVENQLGSLPIEHANHLRNQIDQLRDMKKKYDDTAKETLERFAMVENAVATLPSSYDIESVEANLGRIRDAREALAELSPEVIAEERIADRVENTRRMIDDLAKRNEDELERLLRERDLRNNALELFDQLERDVSNLENALPSSMTPSSELIDFKQANMPSLLAKLDAITDVPIDLLRKKDDLSNRIGTISRMLDDRLNERIKYEEKANKLQDILNECNDKLRSRSEVPIPVENIIKEVEDLSTLVARLNAIPQEDVSSCIELAGDIDNVKEGLKVIFYLSY</sequence>
<evidence type="ECO:0000313" key="3">
    <source>
        <dbReference type="Proteomes" id="UP001196413"/>
    </source>
</evidence>
<accession>A0AAD5WLT9</accession>
<feature type="coiled-coil region" evidence="1">
    <location>
        <begin position="118"/>
        <end position="145"/>
    </location>
</feature>
<proteinExistence type="predicted"/>
<gene>
    <name evidence="2" type="primary">ANC-1_8</name>
    <name evidence="2" type="ORF">KIN20_037106</name>
</gene>
<reference evidence="2" key="1">
    <citation type="submission" date="2021-06" db="EMBL/GenBank/DDBJ databases">
        <title>Parelaphostrongylus tenuis whole genome reference sequence.</title>
        <authorList>
            <person name="Garwood T.J."/>
            <person name="Larsen P.A."/>
            <person name="Fountain-Jones N.M."/>
            <person name="Garbe J.R."/>
            <person name="Macchietto M.G."/>
            <person name="Kania S.A."/>
            <person name="Gerhold R.W."/>
            <person name="Richards J.E."/>
            <person name="Wolf T.M."/>
        </authorList>
    </citation>
    <scope>NUCLEOTIDE SEQUENCE</scope>
    <source>
        <strain evidence="2">MNPRO001-30</strain>
        <tissue evidence="2">Meninges</tissue>
    </source>
</reference>
<feature type="coiled-coil region" evidence="1">
    <location>
        <begin position="19"/>
        <end position="46"/>
    </location>
</feature>
<dbReference type="Proteomes" id="UP001196413">
    <property type="component" value="Unassembled WGS sequence"/>
</dbReference>
<organism evidence="2 3">
    <name type="scientific">Parelaphostrongylus tenuis</name>
    <name type="common">Meningeal worm</name>
    <dbReference type="NCBI Taxonomy" id="148309"/>
    <lineage>
        <taxon>Eukaryota</taxon>
        <taxon>Metazoa</taxon>
        <taxon>Ecdysozoa</taxon>
        <taxon>Nematoda</taxon>
        <taxon>Chromadorea</taxon>
        <taxon>Rhabditida</taxon>
        <taxon>Rhabditina</taxon>
        <taxon>Rhabditomorpha</taxon>
        <taxon>Strongyloidea</taxon>
        <taxon>Metastrongylidae</taxon>
        <taxon>Parelaphostrongylus</taxon>
    </lineage>
</organism>
<evidence type="ECO:0000256" key="1">
    <source>
        <dbReference type="SAM" id="Coils"/>
    </source>
</evidence>
<comment type="caution">
    <text evidence="2">The sequence shown here is derived from an EMBL/GenBank/DDBJ whole genome shotgun (WGS) entry which is preliminary data.</text>
</comment>
<keyword evidence="3" id="KW-1185">Reference proteome</keyword>
<dbReference type="AlphaFoldDB" id="A0AAD5WLT9"/>
<feature type="coiled-coil region" evidence="1">
    <location>
        <begin position="196"/>
        <end position="244"/>
    </location>
</feature>
<evidence type="ECO:0000313" key="2">
    <source>
        <dbReference type="EMBL" id="KAJ1374420.1"/>
    </source>
</evidence>
<dbReference type="EMBL" id="JAHQIW010007458">
    <property type="protein sequence ID" value="KAJ1374420.1"/>
    <property type="molecule type" value="Genomic_DNA"/>
</dbReference>
<protein>
    <submittedName>
        <fullName evidence="2">CAMSAP CH domain</fullName>
    </submittedName>
</protein>
<name>A0AAD5WLT9_PARTN</name>
<keyword evidence="1" id="KW-0175">Coiled coil</keyword>